<dbReference type="OrthoDB" id="9793210at2"/>
<dbReference type="SUPFAM" id="SSF141868">
    <property type="entry name" value="EAL domain-like"/>
    <property type="match status" value="1"/>
</dbReference>
<keyword evidence="4" id="KW-1185">Reference proteome</keyword>
<evidence type="ECO:0000259" key="2">
    <source>
        <dbReference type="PROSITE" id="PS50883"/>
    </source>
</evidence>
<feature type="domain" description="EAL" evidence="2">
    <location>
        <begin position="32"/>
        <end position="280"/>
    </location>
</feature>
<evidence type="ECO:0000313" key="3">
    <source>
        <dbReference type="EMBL" id="KAA5608997.1"/>
    </source>
</evidence>
<dbReference type="EMBL" id="VWPK01000062">
    <property type="protein sequence ID" value="KAA5608997.1"/>
    <property type="molecule type" value="Genomic_DNA"/>
</dbReference>
<comment type="caution">
    <text evidence="3">The sequence shown here is derived from an EMBL/GenBank/DDBJ whole genome shotgun (WGS) entry which is preliminary data.</text>
</comment>
<dbReference type="AlphaFoldDB" id="A0A5M6IM28"/>
<feature type="region of interest" description="Disordered" evidence="1">
    <location>
        <begin position="1"/>
        <end position="25"/>
    </location>
</feature>
<proteinExistence type="predicted"/>
<dbReference type="SMART" id="SM00052">
    <property type="entry name" value="EAL"/>
    <property type="match status" value="1"/>
</dbReference>
<dbReference type="PANTHER" id="PTHR44757:SF2">
    <property type="entry name" value="BIOFILM ARCHITECTURE MAINTENANCE PROTEIN MBAA"/>
    <property type="match status" value="1"/>
</dbReference>
<dbReference type="Pfam" id="PF00563">
    <property type="entry name" value="EAL"/>
    <property type="match status" value="1"/>
</dbReference>
<gene>
    <name evidence="3" type="ORF">F1189_26310</name>
</gene>
<dbReference type="InterPro" id="IPR001633">
    <property type="entry name" value="EAL_dom"/>
</dbReference>
<evidence type="ECO:0000256" key="1">
    <source>
        <dbReference type="SAM" id="MobiDB-lite"/>
    </source>
</evidence>
<dbReference type="Gene3D" id="3.20.20.450">
    <property type="entry name" value="EAL domain"/>
    <property type="match status" value="1"/>
</dbReference>
<dbReference type="PROSITE" id="PS50883">
    <property type="entry name" value="EAL"/>
    <property type="match status" value="1"/>
</dbReference>
<reference evidence="3 4" key="1">
    <citation type="submission" date="2019-09" db="EMBL/GenBank/DDBJ databases">
        <title>Genome sequence of Rhodovastum atsumiense, a diverse member of the Acetobacteraceae family of non-sulfur purple photosynthetic bacteria.</title>
        <authorList>
            <person name="Meyer T."/>
            <person name="Kyndt J."/>
        </authorList>
    </citation>
    <scope>NUCLEOTIDE SEQUENCE [LARGE SCALE GENOMIC DNA]</scope>
    <source>
        <strain evidence="3 4">DSM 21279</strain>
    </source>
</reference>
<dbReference type="InterPro" id="IPR035919">
    <property type="entry name" value="EAL_sf"/>
</dbReference>
<evidence type="ECO:0000313" key="4">
    <source>
        <dbReference type="Proteomes" id="UP000325255"/>
    </source>
</evidence>
<dbReference type="RefSeq" id="WP_150044475.1">
    <property type="nucleotide sequence ID" value="NZ_OW485601.1"/>
</dbReference>
<dbReference type="Proteomes" id="UP000325255">
    <property type="component" value="Unassembled WGS sequence"/>
</dbReference>
<name>A0A5M6IM28_9PROT</name>
<organism evidence="3 4">
    <name type="scientific">Rhodovastum atsumiense</name>
    <dbReference type="NCBI Taxonomy" id="504468"/>
    <lineage>
        <taxon>Bacteria</taxon>
        <taxon>Pseudomonadati</taxon>
        <taxon>Pseudomonadota</taxon>
        <taxon>Alphaproteobacteria</taxon>
        <taxon>Acetobacterales</taxon>
        <taxon>Acetobacteraceae</taxon>
        <taxon>Rhodovastum</taxon>
    </lineage>
</organism>
<dbReference type="CDD" id="cd01948">
    <property type="entry name" value="EAL"/>
    <property type="match status" value="1"/>
</dbReference>
<accession>A0A5M6IM28</accession>
<sequence length="280" mass="29741">MVSTSLFPPTGPEGPASRFRLAPDPRSEAAHRRRLLRDIDGAVQSNAFILHYQPRIALDSGERTGAEALIRWQHPRRGMVPPAQFIPIAEKNGRIGAIGGWVLQAACREAASWPEPSIVSVNVSARQLEDGLLLGQVATALELSGLDPERLELELTEGLLVDVAVDMLLMLSAIRDLGVGIALDDFGTGFASLGMLKRLPLTTMKLDRSLVRNLPADHEDAAIARAVIAAGHAMGLQVVAEGIETEAQRAFLSACGCDEGQGYLFGHPLPAGALRPGGAA</sequence>
<dbReference type="PANTHER" id="PTHR44757">
    <property type="entry name" value="DIGUANYLATE CYCLASE DGCP"/>
    <property type="match status" value="1"/>
</dbReference>
<dbReference type="InterPro" id="IPR052155">
    <property type="entry name" value="Biofilm_reg_signaling"/>
</dbReference>
<protein>
    <submittedName>
        <fullName evidence="3">EAL domain-containing protein</fullName>
    </submittedName>
</protein>